<evidence type="ECO:0000256" key="12">
    <source>
        <dbReference type="ARBA" id="ARBA00023098"/>
    </source>
</evidence>
<feature type="binding site" description="in dimeric form" evidence="16">
    <location>
        <position position="243"/>
    </location>
    <ligand>
        <name>Ca(2+)</name>
        <dbReference type="ChEBI" id="CHEBI:29108"/>
        <label>1</label>
    </ligand>
</feature>
<dbReference type="GO" id="GO:0008970">
    <property type="term" value="F:phospholipase A1 activity"/>
    <property type="evidence" value="ECO:0007669"/>
    <property type="project" value="UniProtKB-EC"/>
</dbReference>
<reference evidence="18 19" key="1">
    <citation type="submission" date="2019-08" db="EMBL/GenBank/DDBJ databases">
        <authorList>
            <person name="Khan S.A."/>
            <person name="Jeon C.O."/>
            <person name="Jeong S.E."/>
        </authorList>
    </citation>
    <scope>NUCLEOTIDE SEQUENCE [LARGE SCALE GENOMIC DNA]</scope>
    <source>
        <strain evidence="19">IMCC1728</strain>
    </source>
</reference>
<dbReference type="GO" id="GO:0016042">
    <property type="term" value="P:lipid catabolic process"/>
    <property type="evidence" value="ECO:0007669"/>
    <property type="project" value="UniProtKB-KW"/>
</dbReference>
<comment type="subunit">
    <text evidence="4 17">Homodimer; dimerization is reversible, and the dimeric form is the active one.</text>
</comment>
<keyword evidence="8" id="KW-0732">Signal</keyword>
<dbReference type="PANTHER" id="PTHR40457:SF1">
    <property type="entry name" value="PHOSPHOLIPASE A1"/>
    <property type="match status" value="1"/>
</dbReference>
<evidence type="ECO:0000256" key="15">
    <source>
        <dbReference type="PIRSR" id="PIRSR603187-1"/>
    </source>
</evidence>
<keyword evidence="7 16" id="KW-0479">Metal-binding</keyword>
<keyword evidence="13" id="KW-0472">Membrane</keyword>
<dbReference type="PRINTS" id="PR01486">
    <property type="entry name" value="PHPHLIPASEA1"/>
</dbReference>
<keyword evidence="6" id="KW-0812">Transmembrane</keyword>
<evidence type="ECO:0000256" key="5">
    <source>
        <dbReference type="ARBA" id="ARBA00022452"/>
    </source>
</evidence>
<evidence type="ECO:0000256" key="3">
    <source>
        <dbReference type="ARBA" id="ARBA00010525"/>
    </source>
</evidence>
<evidence type="ECO:0000256" key="13">
    <source>
        <dbReference type="ARBA" id="ARBA00023136"/>
    </source>
</evidence>
<comment type="similarity">
    <text evidence="3 17">Belongs to the phospholipase A1 family.</text>
</comment>
<evidence type="ECO:0000256" key="4">
    <source>
        <dbReference type="ARBA" id="ARBA00011702"/>
    </source>
</evidence>
<organism evidence="18 19">
    <name type="scientific">Piscinibacter aquaticus</name>
    <dbReference type="NCBI Taxonomy" id="392597"/>
    <lineage>
        <taxon>Bacteria</taxon>
        <taxon>Pseudomonadati</taxon>
        <taxon>Pseudomonadota</taxon>
        <taxon>Betaproteobacteria</taxon>
        <taxon>Burkholderiales</taxon>
        <taxon>Sphaerotilaceae</taxon>
        <taxon>Piscinibacter</taxon>
    </lineage>
</organism>
<keyword evidence="5" id="KW-1134">Transmembrane beta strand</keyword>
<keyword evidence="19" id="KW-1185">Reference proteome</keyword>
<gene>
    <name evidence="18" type="ORF">FSC37_00105</name>
</gene>
<sequence length="366" mass="40219">MARAGCRILPASNEAQEPFSMSSSPRRIAAFVVSCLLPTMALAQGAADCVAMADPAARLACYDRLHGRTDAPLASSPAASAAAPAPTTMPAVTAADDDSRLGTRWDLDGQRGALFAPRAYKPVYLLPATWTDQVNREPGSPSPQHSVGSPLVLKSIEAKYQISLKTKFAHEVFGTPLSLWGGYTQSSRWQVYNGTDSRPFRETNYEPEVMLVAPLRFGLFGGELRMATLSLNHQSNGRALPLSRSWNRVIGGLAWERDDWTAEWRVWKRITEDREDDDNPDISDHVGRSELRPARYWGEHALAVQLRHSLRSGVRSRGSVQVDYVFPLAGALHGQLQLFSGYGESLIDYNLRQTKAGLGVTIAGWR</sequence>
<evidence type="ECO:0000256" key="7">
    <source>
        <dbReference type="ARBA" id="ARBA00022723"/>
    </source>
</evidence>
<dbReference type="GO" id="GO:0004623">
    <property type="term" value="F:phospholipase A2 activity"/>
    <property type="evidence" value="ECO:0007669"/>
    <property type="project" value="UniProtKB-EC"/>
</dbReference>
<feature type="binding site" description="in dimeric form" evidence="16">
    <location>
        <position position="278"/>
    </location>
    <ligand>
        <name>Ca(2+)</name>
        <dbReference type="ChEBI" id="CHEBI:29108"/>
        <label>1</label>
    </ligand>
</feature>
<keyword evidence="14 17" id="KW-0998">Cell outer membrane</keyword>
<comment type="subcellular location">
    <subcellularLocation>
        <location evidence="17">Cell outer membrane</location>
        <topology evidence="17">Multi-pass membrane protein</topology>
    </subcellularLocation>
    <text evidence="17">One of the very few enzymes located there.</text>
</comment>
<evidence type="ECO:0000313" key="18">
    <source>
        <dbReference type="EMBL" id="TXC65121.1"/>
    </source>
</evidence>
<dbReference type="Proteomes" id="UP000321832">
    <property type="component" value="Unassembled WGS sequence"/>
</dbReference>
<evidence type="ECO:0000256" key="16">
    <source>
        <dbReference type="PIRSR" id="PIRSR603187-2"/>
    </source>
</evidence>
<evidence type="ECO:0000256" key="14">
    <source>
        <dbReference type="ARBA" id="ARBA00023237"/>
    </source>
</evidence>
<dbReference type="GO" id="GO:0009279">
    <property type="term" value="C:cell outer membrane"/>
    <property type="evidence" value="ECO:0007669"/>
    <property type="project" value="UniProtKB-SubCell"/>
</dbReference>
<evidence type="ECO:0000313" key="19">
    <source>
        <dbReference type="Proteomes" id="UP000321832"/>
    </source>
</evidence>
<keyword evidence="12 17" id="KW-0443">Lipid metabolism</keyword>
<dbReference type="Gene3D" id="2.40.230.10">
    <property type="entry name" value="Phospholipase A1"/>
    <property type="match status" value="1"/>
</dbReference>
<dbReference type="EMBL" id="VOPW01000001">
    <property type="protein sequence ID" value="TXC65121.1"/>
    <property type="molecule type" value="Genomic_DNA"/>
</dbReference>
<dbReference type="AlphaFoldDB" id="A0A5C6TZD7"/>
<comment type="catalytic activity">
    <reaction evidence="1 17">
        <text>a 1,2-diacyl-sn-glycero-3-phosphocholine + H2O = a 2-acyl-sn-glycero-3-phosphocholine + a fatty acid + H(+)</text>
        <dbReference type="Rhea" id="RHEA:18689"/>
        <dbReference type="ChEBI" id="CHEBI:15377"/>
        <dbReference type="ChEBI" id="CHEBI:15378"/>
        <dbReference type="ChEBI" id="CHEBI:28868"/>
        <dbReference type="ChEBI" id="CHEBI:57643"/>
        <dbReference type="ChEBI" id="CHEBI:57875"/>
        <dbReference type="EC" id="3.1.1.32"/>
    </reaction>
</comment>
<keyword evidence="10 16" id="KW-0106">Calcium</keyword>
<dbReference type="InterPro" id="IPR003187">
    <property type="entry name" value="PLipase_A1"/>
</dbReference>
<dbReference type="Pfam" id="PF02253">
    <property type="entry name" value="PLA1"/>
    <property type="match status" value="1"/>
</dbReference>
<keyword evidence="11 17" id="KW-0442">Lipid degradation</keyword>
<feature type="active site" description="Proton acceptor" evidence="15">
    <location>
        <position position="233"/>
    </location>
</feature>
<feature type="active site" description="Nucleophile" evidence="15">
    <location>
        <position position="235"/>
    </location>
</feature>
<evidence type="ECO:0000256" key="2">
    <source>
        <dbReference type="ARBA" id="ARBA00001604"/>
    </source>
</evidence>
<feature type="binding site" description="in dimeric form" evidence="16">
    <location>
        <position position="238"/>
    </location>
    <ligand>
        <name>Ca(2+)</name>
        <dbReference type="ChEBI" id="CHEBI:29108"/>
        <label>1</label>
    </ligand>
</feature>
<evidence type="ECO:0000256" key="10">
    <source>
        <dbReference type="ARBA" id="ARBA00022837"/>
    </source>
</evidence>
<evidence type="ECO:0000256" key="6">
    <source>
        <dbReference type="ARBA" id="ARBA00022692"/>
    </source>
</evidence>
<dbReference type="SUPFAM" id="SSF56931">
    <property type="entry name" value="Outer membrane phospholipase A (OMPLA)"/>
    <property type="match status" value="1"/>
</dbReference>
<protein>
    <recommendedName>
        <fullName evidence="17">Phospholipase A1</fullName>
        <ecNumber evidence="17">3.1.1.32</ecNumber>
        <ecNumber evidence="17">3.1.1.4</ecNumber>
    </recommendedName>
    <alternativeName>
        <fullName evidence="17">Phosphatidylcholine 1-acylhydrolase</fullName>
    </alternativeName>
</protein>
<evidence type="ECO:0000256" key="9">
    <source>
        <dbReference type="ARBA" id="ARBA00022801"/>
    </source>
</evidence>
<evidence type="ECO:0000256" key="1">
    <source>
        <dbReference type="ARBA" id="ARBA00000111"/>
    </source>
</evidence>
<comment type="catalytic activity">
    <reaction evidence="2 17">
        <text>a 1,2-diacyl-sn-glycero-3-phosphocholine + H2O = a 1-acyl-sn-glycero-3-phosphocholine + a fatty acid + H(+)</text>
        <dbReference type="Rhea" id="RHEA:15801"/>
        <dbReference type="ChEBI" id="CHEBI:15377"/>
        <dbReference type="ChEBI" id="CHEBI:15378"/>
        <dbReference type="ChEBI" id="CHEBI:28868"/>
        <dbReference type="ChEBI" id="CHEBI:57643"/>
        <dbReference type="ChEBI" id="CHEBI:58168"/>
        <dbReference type="EC" id="3.1.1.4"/>
    </reaction>
</comment>
<name>A0A5C6TZD7_9BURK</name>
<proteinExistence type="inferred from homology"/>
<dbReference type="InterPro" id="IPR036541">
    <property type="entry name" value="PLipase_A1_sf"/>
</dbReference>
<dbReference type="PANTHER" id="PTHR40457">
    <property type="entry name" value="PHOSPHOLIPASE A1"/>
    <property type="match status" value="1"/>
</dbReference>
<dbReference type="EC" id="3.1.1.4" evidence="17"/>
<comment type="caution">
    <text evidence="18">The sequence shown here is derived from an EMBL/GenBank/DDBJ whole genome shotgun (WGS) entry which is preliminary data.</text>
</comment>
<keyword evidence="9 17" id="KW-0378">Hydrolase</keyword>
<evidence type="ECO:0000256" key="17">
    <source>
        <dbReference type="RuleBase" id="RU366027"/>
    </source>
</evidence>
<dbReference type="GO" id="GO:0005509">
    <property type="term" value="F:calcium ion binding"/>
    <property type="evidence" value="ECO:0007669"/>
    <property type="project" value="TreeGrafter"/>
</dbReference>
<dbReference type="CDD" id="cd00541">
    <property type="entry name" value="OMPLA"/>
    <property type="match status" value="1"/>
</dbReference>
<evidence type="ECO:0000256" key="8">
    <source>
        <dbReference type="ARBA" id="ARBA00022729"/>
    </source>
</evidence>
<feature type="binding site" description="in dimeric form" evidence="16">
    <location>
        <position position="197"/>
    </location>
    <ligand>
        <name>Ca(2+)</name>
        <dbReference type="ChEBI" id="CHEBI:29108"/>
        <label>1</label>
    </ligand>
</feature>
<accession>A0A5C6TZD7</accession>
<dbReference type="EC" id="3.1.1.32" evidence="17"/>
<comment type="cofactor">
    <cofactor evidence="17">
        <name>Ca(2+)</name>
        <dbReference type="ChEBI" id="CHEBI:29108"/>
    </cofactor>
    <text evidence="17">Binds 1 Ca(2+) ion per monomer. In the dimeric form the Ca(2+) is bound by different amino acids with binding of each Ca(2+) shared with ligands coming from each monomer. The Ca(2+) ion may have a role in catalysis.</text>
</comment>
<evidence type="ECO:0000256" key="11">
    <source>
        <dbReference type="ARBA" id="ARBA00022963"/>
    </source>
</evidence>
<comment type="function">
    <text evidence="17">Hydrolysis of phosphatidylcholine with phospholipase A2 (EC 3.1.1.4) and phospholipase A1 (EC 3.1.1.32) activities.</text>
</comment>